<organism evidence="1 2">
    <name type="scientific">Immersiella caudata</name>
    <dbReference type="NCBI Taxonomy" id="314043"/>
    <lineage>
        <taxon>Eukaryota</taxon>
        <taxon>Fungi</taxon>
        <taxon>Dikarya</taxon>
        <taxon>Ascomycota</taxon>
        <taxon>Pezizomycotina</taxon>
        <taxon>Sordariomycetes</taxon>
        <taxon>Sordariomycetidae</taxon>
        <taxon>Sordariales</taxon>
        <taxon>Lasiosphaeriaceae</taxon>
        <taxon>Immersiella</taxon>
    </lineage>
</organism>
<dbReference type="AlphaFoldDB" id="A0AA39XE99"/>
<reference evidence="1" key="1">
    <citation type="submission" date="2023-06" db="EMBL/GenBank/DDBJ databases">
        <title>Genome-scale phylogeny and comparative genomics of the fungal order Sordariales.</title>
        <authorList>
            <consortium name="Lawrence Berkeley National Laboratory"/>
            <person name="Hensen N."/>
            <person name="Bonometti L."/>
            <person name="Westerberg I."/>
            <person name="Brannstrom I.O."/>
            <person name="Guillou S."/>
            <person name="Cros-Aarteil S."/>
            <person name="Calhoun S."/>
            <person name="Haridas S."/>
            <person name="Kuo A."/>
            <person name="Mondo S."/>
            <person name="Pangilinan J."/>
            <person name="Riley R."/>
            <person name="Labutti K."/>
            <person name="Andreopoulos B."/>
            <person name="Lipzen A."/>
            <person name="Chen C."/>
            <person name="Yanf M."/>
            <person name="Daum C."/>
            <person name="Ng V."/>
            <person name="Clum A."/>
            <person name="Steindorff A."/>
            <person name="Ohm R."/>
            <person name="Martin F."/>
            <person name="Silar P."/>
            <person name="Natvig D."/>
            <person name="Lalanne C."/>
            <person name="Gautier V."/>
            <person name="Ament-Velasquez S.L."/>
            <person name="Kruys A."/>
            <person name="Hutchinson M.I."/>
            <person name="Powell A.J."/>
            <person name="Barry K."/>
            <person name="Miller A.N."/>
            <person name="Grigoriev I.V."/>
            <person name="Debuchy R."/>
            <person name="Gladieux P."/>
            <person name="Thoren M.H."/>
            <person name="Johannesson H."/>
        </authorList>
    </citation>
    <scope>NUCLEOTIDE SEQUENCE</scope>
    <source>
        <strain evidence="1">CBS 606.72</strain>
    </source>
</reference>
<name>A0AA39XE99_9PEZI</name>
<evidence type="ECO:0000313" key="1">
    <source>
        <dbReference type="EMBL" id="KAK0632372.1"/>
    </source>
</evidence>
<protein>
    <submittedName>
        <fullName evidence="1">Uncharacterized protein</fullName>
    </submittedName>
</protein>
<comment type="caution">
    <text evidence="1">The sequence shown here is derived from an EMBL/GenBank/DDBJ whole genome shotgun (WGS) entry which is preliminary data.</text>
</comment>
<sequence>MARKPRASPARISIAPSRIKTAFLDFGHDRGGVAAGEENSCGPTPRPGKAGGGCVENRCTRNEHRELYPSAAAIIQRREPSLAPRMFCLQYCHPVEEFHASNFRQVSLTDSGEAFRGEGDGDAEARQLALHPVLGAFHPISRLNSGSSSFALAGDTVRSSIGQHPAPARRPAGFSGPVRDPQAALGDPLRIPPFYPGAI</sequence>
<keyword evidence="2" id="KW-1185">Reference proteome</keyword>
<dbReference type="EMBL" id="JAULSU010000001">
    <property type="protein sequence ID" value="KAK0632372.1"/>
    <property type="molecule type" value="Genomic_DNA"/>
</dbReference>
<gene>
    <name evidence="1" type="ORF">B0T14DRAFT_31066</name>
</gene>
<evidence type="ECO:0000313" key="2">
    <source>
        <dbReference type="Proteomes" id="UP001175000"/>
    </source>
</evidence>
<proteinExistence type="predicted"/>
<accession>A0AA39XE99</accession>
<dbReference type="Proteomes" id="UP001175000">
    <property type="component" value="Unassembled WGS sequence"/>
</dbReference>